<dbReference type="RefSeq" id="WP_250421617.1">
    <property type="nucleotide sequence ID" value="NZ_JAJKBJ010000005.1"/>
</dbReference>
<dbReference type="EMBL" id="JAJKBJ010000005">
    <property type="protein sequence ID" value="MCL9683701.1"/>
    <property type="molecule type" value="Genomic_DNA"/>
</dbReference>
<keyword evidence="3" id="KW-1185">Reference proteome</keyword>
<protein>
    <recommendedName>
        <fullName evidence="4">Secreted protein</fullName>
    </recommendedName>
</protein>
<dbReference type="Proteomes" id="UP001139721">
    <property type="component" value="Unassembled WGS sequence"/>
</dbReference>
<organism evidence="2 3">
    <name type="scientific">Legionella maioricensis</name>
    <dbReference type="NCBI Taxonomy" id="2896528"/>
    <lineage>
        <taxon>Bacteria</taxon>
        <taxon>Pseudomonadati</taxon>
        <taxon>Pseudomonadota</taxon>
        <taxon>Gammaproteobacteria</taxon>
        <taxon>Legionellales</taxon>
        <taxon>Legionellaceae</taxon>
        <taxon>Legionella</taxon>
    </lineage>
</organism>
<gene>
    <name evidence="2" type="ORF">LOX96_06325</name>
</gene>
<feature type="chain" id="PRO_5040816241" description="Secreted protein" evidence="1">
    <location>
        <begin position="26"/>
        <end position="167"/>
    </location>
</feature>
<proteinExistence type="predicted"/>
<feature type="signal peptide" evidence="1">
    <location>
        <begin position="1"/>
        <end position="25"/>
    </location>
</feature>
<reference evidence="2" key="1">
    <citation type="submission" date="2021-11" db="EMBL/GenBank/DDBJ databases">
        <title>Legionella maioricencis sp. nov., a new species isolated from hot water samples in Mallorca.</title>
        <authorList>
            <person name="Crespi S."/>
            <person name="Drasar V."/>
            <person name="Salva-Serra F."/>
            <person name="Jaen-Luchoro D."/>
            <person name="Pineiro-Iglesias B."/>
            <person name="Aliaga F."/>
            <person name="Fernandez-Juarez V."/>
            <person name="Coll G."/>
            <person name="Moore E.R.B."/>
            <person name="Bennasar-Figueras A."/>
        </authorList>
    </citation>
    <scope>NUCLEOTIDE SEQUENCE</scope>
    <source>
        <strain evidence="2">HCPI-6</strain>
    </source>
</reference>
<evidence type="ECO:0000256" key="1">
    <source>
        <dbReference type="SAM" id="SignalP"/>
    </source>
</evidence>
<sequence>MKKSMITKSSLSLLLFLEYSIPAIAGTPQLNLDCKSTSSPNMIISGYPRGEGYDLKIKMENATLSYIDKCKDPNCSNHEKQGNLFVVEALNKKVFTLYFVVNVDGVGDVFMGQFYALPDSVKYTQTPHGYRAQYKAIYDGADPRSKSDPKAYLSHPIELSCSQQEEL</sequence>
<evidence type="ECO:0008006" key="4">
    <source>
        <dbReference type="Google" id="ProtNLM"/>
    </source>
</evidence>
<accession>A0A9X2CZQ1</accession>
<keyword evidence="1" id="KW-0732">Signal</keyword>
<evidence type="ECO:0000313" key="3">
    <source>
        <dbReference type="Proteomes" id="UP001139721"/>
    </source>
</evidence>
<dbReference type="AlphaFoldDB" id="A0A9X2CZQ1"/>
<comment type="caution">
    <text evidence="2">The sequence shown here is derived from an EMBL/GenBank/DDBJ whole genome shotgun (WGS) entry which is preliminary data.</text>
</comment>
<name>A0A9X2CZQ1_9GAMM</name>
<evidence type="ECO:0000313" key="2">
    <source>
        <dbReference type="EMBL" id="MCL9683701.1"/>
    </source>
</evidence>